<evidence type="ECO:0000313" key="4">
    <source>
        <dbReference type="Proteomes" id="UP000046395"/>
    </source>
</evidence>
<feature type="region of interest" description="Disordered" evidence="2">
    <location>
        <begin position="194"/>
        <end position="244"/>
    </location>
</feature>
<accession>A0A5S6QNZ7</accession>
<name>A0A5S6QNZ7_TRIMR</name>
<proteinExistence type="predicted"/>
<feature type="compositionally biased region" description="Basic and acidic residues" evidence="2">
    <location>
        <begin position="216"/>
        <end position="225"/>
    </location>
</feature>
<keyword evidence="4" id="KW-1185">Reference proteome</keyword>
<dbReference type="PANTHER" id="PTHR33223">
    <property type="entry name" value="CCHC-TYPE DOMAIN-CONTAINING PROTEIN"/>
    <property type="match status" value="1"/>
</dbReference>
<evidence type="ECO:0000259" key="3">
    <source>
        <dbReference type="PROSITE" id="PS50158"/>
    </source>
</evidence>
<dbReference type="GO" id="GO:0008270">
    <property type="term" value="F:zinc ion binding"/>
    <property type="evidence" value="ECO:0007669"/>
    <property type="project" value="UniProtKB-KW"/>
</dbReference>
<sequence length="244" mass="27280">MERPGGVSMIDIRMIPEFDGSSLSAHEWLRKAESACRLCGVNDVARMIGLRLTGAAFEFYDQMAPEDQGKLDKVRERLLTAFAPDPFIAYDELITRRLRDRETADAFLAALRQLALLAGGVSERVMTSIFVRGLPEQIQDALRAGARMETLTLDELLSRARAMLAKGPSGWNGTVLRCYACGGPNHFARDCMTQRQESYGRRQVDKGGRRTRGRWSNRDTSRRPENIPGNEGREGAPAPVPFRH</sequence>
<dbReference type="WBParaSite" id="TMUE_2000008908.1">
    <property type="protein sequence ID" value="TMUE_2000008908.1"/>
    <property type="gene ID" value="WBGene00289560"/>
</dbReference>
<dbReference type="SUPFAM" id="SSF57756">
    <property type="entry name" value="Retrovirus zinc finger-like domains"/>
    <property type="match status" value="1"/>
</dbReference>
<dbReference type="GO" id="GO:0003676">
    <property type="term" value="F:nucleic acid binding"/>
    <property type="evidence" value="ECO:0007669"/>
    <property type="project" value="InterPro"/>
</dbReference>
<evidence type="ECO:0000256" key="2">
    <source>
        <dbReference type="SAM" id="MobiDB-lite"/>
    </source>
</evidence>
<dbReference type="Proteomes" id="UP000046395">
    <property type="component" value="Unassembled WGS sequence"/>
</dbReference>
<feature type="compositionally biased region" description="Basic and acidic residues" evidence="2">
    <location>
        <begin position="198"/>
        <end position="208"/>
    </location>
</feature>
<dbReference type="InterPro" id="IPR036875">
    <property type="entry name" value="Znf_CCHC_sf"/>
</dbReference>
<evidence type="ECO:0000313" key="5">
    <source>
        <dbReference type="WBParaSite" id="TMUE_2000008908.1"/>
    </source>
</evidence>
<dbReference type="InterPro" id="IPR001878">
    <property type="entry name" value="Znf_CCHC"/>
</dbReference>
<dbReference type="Pfam" id="PF00098">
    <property type="entry name" value="zf-CCHC"/>
    <property type="match status" value="1"/>
</dbReference>
<keyword evidence="1" id="KW-0479">Metal-binding</keyword>
<dbReference type="GO" id="GO:0019899">
    <property type="term" value="F:enzyme binding"/>
    <property type="evidence" value="ECO:0007669"/>
    <property type="project" value="UniProtKB-ARBA"/>
</dbReference>
<dbReference type="Gene3D" id="4.10.60.10">
    <property type="entry name" value="Zinc finger, CCHC-type"/>
    <property type="match status" value="1"/>
</dbReference>
<dbReference type="PANTHER" id="PTHR33223:SF6">
    <property type="entry name" value="CCHC-TYPE DOMAIN-CONTAINING PROTEIN"/>
    <property type="match status" value="1"/>
</dbReference>
<dbReference type="STRING" id="70415.A0A5S6QNZ7"/>
<protein>
    <submittedName>
        <fullName evidence="5">CCHC-type domain-containing protein</fullName>
    </submittedName>
</protein>
<feature type="domain" description="CCHC-type" evidence="3">
    <location>
        <begin position="177"/>
        <end position="191"/>
    </location>
</feature>
<dbReference type="AlphaFoldDB" id="A0A5S6QNZ7"/>
<keyword evidence="1" id="KW-0862">Zinc</keyword>
<keyword evidence="1" id="KW-0863">Zinc-finger</keyword>
<dbReference type="SMART" id="SM00343">
    <property type="entry name" value="ZnF_C2HC"/>
    <property type="match status" value="1"/>
</dbReference>
<reference evidence="5" key="1">
    <citation type="submission" date="2019-12" db="UniProtKB">
        <authorList>
            <consortium name="WormBaseParasite"/>
        </authorList>
    </citation>
    <scope>IDENTIFICATION</scope>
</reference>
<dbReference type="PROSITE" id="PS50158">
    <property type="entry name" value="ZF_CCHC"/>
    <property type="match status" value="1"/>
</dbReference>
<evidence type="ECO:0000256" key="1">
    <source>
        <dbReference type="PROSITE-ProRule" id="PRU00047"/>
    </source>
</evidence>
<organism evidence="4 5">
    <name type="scientific">Trichuris muris</name>
    <name type="common">Mouse whipworm</name>
    <dbReference type="NCBI Taxonomy" id="70415"/>
    <lineage>
        <taxon>Eukaryota</taxon>
        <taxon>Metazoa</taxon>
        <taxon>Ecdysozoa</taxon>
        <taxon>Nematoda</taxon>
        <taxon>Enoplea</taxon>
        <taxon>Dorylaimia</taxon>
        <taxon>Trichinellida</taxon>
        <taxon>Trichuridae</taxon>
        <taxon>Trichuris</taxon>
    </lineage>
</organism>